<comment type="caution">
    <text evidence="1">The sequence shown here is derived from an EMBL/GenBank/DDBJ whole genome shotgun (WGS) entry which is preliminary data.</text>
</comment>
<evidence type="ECO:0000313" key="2">
    <source>
        <dbReference type="Proteomes" id="UP001651158"/>
    </source>
</evidence>
<name>A0ABR4Q5F1_9CEST</name>
<proteinExistence type="predicted"/>
<reference evidence="1 2" key="1">
    <citation type="journal article" date="2022" name="Front. Cell. Infect. Microbiol.">
        <title>The Genomes of Two Strains of Taenia crassiceps the Animal Model for the Study of Human Cysticercosis.</title>
        <authorList>
            <person name="Bobes R.J."/>
            <person name="Estrada K."/>
            <person name="Rios-Valencia D.G."/>
            <person name="Calderon-Gallegos A."/>
            <person name="de la Torre P."/>
            <person name="Carrero J.C."/>
            <person name="Sanchez-Flores A."/>
            <person name="Laclette J.P."/>
        </authorList>
    </citation>
    <scope>NUCLEOTIDE SEQUENCE [LARGE SCALE GENOMIC DNA]</scope>
    <source>
        <strain evidence="1">WFUcys</strain>
    </source>
</reference>
<gene>
    <name evidence="1" type="ORF">TcWFU_004593</name>
</gene>
<sequence>MTCDSDAMGWSVNWVGTICFQLVGGNSVAGTNEKAECVQLKDPIPRAQHGDKVVCMHRVELRPDDKTAAIDASGRQEPEACRTLRRCRKLSRSHFRQAKVSSPVRTESSINEDYAERRGRPEAIGLVSFINSCTWSQALHTRLTKNAGNSQISNRLPRTREG</sequence>
<evidence type="ECO:0000313" key="1">
    <source>
        <dbReference type="EMBL" id="KAL5104926.1"/>
    </source>
</evidence>
<dbReference type="Proteomes" id="UP001651158">
    <property type="component" value="Unassembled WGS sequence"/>
</dbReference>
<keyword evidence="2" id="KW-1185">Reference proteome</keyword>
<accession>A0ABR4Q5F1</accession>
<protein>
    <submittedName>
        <fullName evidence="1">Uncharacterized protein</fullName>
    </submittedName>
</protein>
<dbReference type="EMBL" id="JAKROA010000010">
    <property type="protein sequence ID" value="KAL5104926.1"/>
    <property type="molecule type" value="Genomic_DNA"/>
</dbReference>
<organism evidence="1 2">
    <name type="scientific">Taenia crassiceps</name>
    <dbReference type="NCBI Taxonomy" id="6207"/>
    <lineage>
        <taxon>Eukaryota</taxon>
        <taxon>Metazoa</taxon>
        <taxon>Spiralia</taxon>
        <taxon>Lophotrochozoa</taxon>
        <taxon>Platyhelminthes</taxon>
        <taxon>Cestoda</taxon>
        <taxon>Eucestoda</taxon>
        <taxon>Cyclophyllidea</taxon>
        <taxon>Taeniidae</taxon>
        <taxon>Taenia</taxon>
    </lineage>
</organism>